<reference evidence="1 2" key="1">
    <citation type="submission" date="2017-05" db="EMBL/GenBank/DDBJ databases">
        <title>Complete genome sequence of Meiothermus taiwanensis WR-220.</title>
        <authorList>
            <person name="Wu W.-L."/>
            <person name="Lo W.-S."/>
            <person name="Kuo C.-H."/>
            <person name="Wu S.-H."/>
        </authorList>
    </citation>
    <scope>NUCLEOTIDE SEQUENCE [LARGE SCALE GENOMIC DNA]</scope>
    <source>
        <strain evidence="1 2">WR-220</strain>
    </source>
</reference>
<protein>
    <recommendedName>
        <fullName evidence="3">DUF2946 domain-containing protein</fullName>
    </recommendedName>
</protein>
<dbReference type="EMBL" id="CP021130">
    <property type="protein sequence ID" value="AWR85465.1"/>
    <property type="molecule type" value="Genomic_DNA"/>
</dbReference>
<evidence type="ECO:0000313" key="1">
    <source>
        <dbReference type="EMBL" id="AWR85465.1"/>
    </source>
</evidence>
<evidence type="ECO:0008006" key="3">
    <source>
        <dbReference type="Google" id="ProtNLM"/>
    </source>
</evidence>
<evidence type="ECO:0000313" key="2">
    <source>
        <dbReference type="Proteomes" id="UP000263013"/>
    </source>
</evidence>
<accession>A0ABM6WF60</accession>
<gene>
    <name evidence="1" type="ORF">Mtai_v1c02140</name>
</gene>
<dbReference type="Proteomes" id="UP000263013">
    <property type="component" value="Chromosome"/>
</dbReference>
<keyword evidence="2" id="KW-1185">Reference proteome</keyword>
<name>A0ABM6WF60_9DEIN</name>
<organism evidence="1 2">
    <name type="scientific">Meiothermus taiwanensis WR-220</name>
    <dbReference type="NCBI Taxonomy" id="1339250"/>
    <lineage>
        <taxon>Bacteria</taxon>
        <taxon>Thermotogati</taxon>
        <taxon>Deinococcota</taxon>
        <taxon>Deinococci</taxon>
        <taxon>Thermales</taxon>
        <taxon>Thermaceae</taxon>
        <taxon>Meiothermus</taxon>
    </lineage>
</organism>
<proteinExistence type="predicted"/>
<sequence length="154" mass="16265">MGQYNIPLGDMYCGTFAPRGGLAILVPDMWPAPARVHRTPWALFLAGLVLLVSSQYALRDPRSQALPVSFLAGADVCTFATGTSHTQPTPSPTHTHQPHCPLCVMGGFSDGVAPLVSLPLPVPPRAAGLAPLETAQPPVQPVFPLFNRGPPLLD</sequence>